<name>A0ABW5LXH0_9FLAO</name>
<dbReference type="CDD" id="cd02440">
    <property type="entry name" value="AdoMet_MTases"/>
    <property type="match status" value="1"/>
</dbReference>
<dbReference type="Pfam" id="PF08241">
    <property type="entry name" value="Methyltransf_11"/>
    <property type="match status" value="1"/>
</dbReference>
<evidence type="ECO:0000259" key="1">
    <source>
        <dbReference type="Pfam" id="PF08241"/>
    </source>
</evidence>
<comment type="caution">
    <text evidence="2">The sequence shown here is derived from an EMBL/GenBank/DDBJ whole genome shotgun (WGS) entry which is preliminary data.</text>
</comment>
<sequence length="294" mass="33779">MNTTTTLRSKNIEQSKSVKENIIDFYNKATEDYEFWSKDLNMHFGYYIPFKTNLLKRDTMLNTMNEYIFSRLKIKDKNATIVDLGCGMGATMKFGIEKYPNITMRGFTISDFQVEYGNKLINSERGLISNKDYRKTELPNNYSDGVYAIESFCHSGCSKDSLQEAYRILKPNSRLVIADAFCKRDRGSMNLLSQKVHDGLAKSWSLEKLGNIREVKKQLREIGFKEVEVKNIWYRVAPSVLHVPFAITGFTLKKLINSKSLTKESIDNLKGSFYALLTGLCLPDFGYYIITAKK</sequence>
<dbReference type="Proteomes" id="UP001597508">
    <property type="component" value="Unassembled WGS sequence"/>
</dbReference>
<keyword evidence="2" id="KW-0489">Methyltransferase</keyword>
<dbReference type="PANTHER" id="PTHR44742:SF2">
    <property type="entry name" value="24-METHYLENESTEROL C-METHYLTRANSFERASE 2"/>
    <property type="match status" value="1"/>
</dbReference>
<dbReference type="EMBL" id="JBHULH010000012">
    <property type="protein sequence ID" value="MFD2568939.1"/>
    <property type="molecule type" value="Genomic_DNA"/>
</dbReference>
<dbReference type="Gene3D" id="3.40.50.150">
    <property type="entry name" value="Vaccinia Virus protein VP39"/>
    <property type="match status" value="1"/>
</dbReference>
<accession>A0ABW5LXH0</accession>
<keyword evidence="3" id="KW-1185">Reference proteome</keyword>
<protein>
    <submittedName>
        <fullName evidence="2">Class I SAM-dependent methyltransferase</fullName>
    </submittedName>
</protein>
<organism evidence="2 3">
    <name type="scientific">Pseudotenacibaculum haliotis</name>
    <dbReference type="NCBI Taxonomy" id="1862138"/>
    <lineage>
        <taxon>Bacteria</taxon>
        <taxon>Pseudomonadati</taxon>
        <taxon>Bacteroidota</taxon>
        <taxon>Flavobacteriia</taxon>
        <taxon>Flavobacteriales</taxon>
        <taxon>Flavobacteriaceae</taxon>
        <taxon>Pseudotenacibaculum</taxon>
    </lineage>
</organism>
<dbReference type="PANTHER" id="PTHR44742">
    <property type="match status" value="1"/>
</dbReference>
<gene>
    <name evidence="2" type="ORF">ACFSRZ_16305</name>
</gene>
<keyword evidence="2" id="KW-0808">Transferase</keyword>
<dbReference type="InterPro" id="IPR013216">
    <property type="entry name" value="Methyltransf_11"/>
</dbReference>
<proteinExistence type="predicted"/>
<dbReference type="GO" id="GO:0032259">
    <property type="term" value="P:methylation"/>
    <property type="evidence" value="ECO:0007669"/>
    <property type="project" value="UniProtKB-KW"/>
</dbReference>
<dbReference type="InterPro" id="IPR029063">
    <property type="entry name" value="SAM-dependent_MTases_sf"/>
</dbReference>
<dbReference type="RefSeq" id="WP_379667643.1">
    <property type="nucleotide sequence ID" value="NZ_JBHULH010000012.1"/>
</dbReference>
<evidence type="ECO:0000313" key="3">
    <source>
        <dbReference type="Proteomes" id="UP001597508"/>
    </source>
</evidence>
<dbReference type="GO" id="GO:0008168">
    <property type="term" value="F:methyltransferase activity"/>
    <property type="evidence" value="ECO:0007669"/>
    <property type="project" value="UniProtKB-KW"/>
</dbReference>
<reference evidence="3" key="1">
    <citation type="journal article" date="2019" name="Int. J. Syst. Evol. Microbiol.">
        <title>The Global Catalogue of Microorganisms (GCM) 10K type strain sequencing project: providing services to taxonomists for standard genome sequencing and annotation.</title>
        <authorList>
            <consortium name="The Broad Institute Genomics Platform"/>
            <consortium name="The Broad Institute Genome Sequencing Center for Infectious Disease"/>
            <person name="Wu L."/>
            <person name="Ma J."/>
        </authorList>
    </citation>
    <scope>NUCLEOTIDE SEQUENCE [LARGE SCALE GENOMIC DNA]</scope>
    <source>
        <strain evidence="3">KCTC 52127</strain>
    </source>
</reference>
<evidence type="ECO:0000313" key="2">
    <source>
        <dbReference type="EMBL" id="MFD2568939.1"/>
    </source>
</evidence>
<dbReference type="SUPFAM" id="SSF53335">
    <property type="entry name" value="S-adenosyl-L-methionine-dependent methyltransferases"/>
    <property type="match status" value="1"/>
</dbReference>
<feature type="domain" description="Methyltransferase type 11" evidence="1">
    <location>
        <begin position="82"/>
        <end position="177"/>
    </location>
</feature>